<evidence type="ECO:0000256" key="2">
    <source>
        <dbReference type="ARBA" id="ARBA00022692"/>
    </source>
</evidence>
<keyword evidence="3 5" id="KW-1133">Transmembrane helix</keyword>
<dbReference type="STRING" id="1484.SA87_03540"/>
<dbReference type="Proteomes" id="UP000243024">
    <property type="component" value="Unassembled WGS sequence"/>
</dbReference>
<feature type="transmembrane region" description="Helical" evidence="5">
    <location>
        <begin position="62"/>
        <end position="80"/>
    </location>
</feature>
<evidence type="ECO:0000313" key="8">
    <source>
        <dbReference type="Proteomes" id="UP000243024"/>
    </source>
</evidence>
<feature type="transmembrane region" description="Helical" evidence="5">
    <location>
        <begin position="92"/>
        <end position="109"/>
    </location>
</feature>
<keyword evidence="8" id="KW-1185">Reference proteome</keyword>
<dbReference type="EMBL" id="JAHHQF010000039">
    <property type="protein sequence ID" value="MBT9281580.1"/>
    <property type="molecule type" value="Genomic_DNA"/>
</dbReference>
<feature type="transmembrane region" description="Helical" evidence="5">
    <location>
        <begin position="34"/>
        <end position="56"/>
    </location>
</feature>
<dbReference type="InterPro" id="IPR010899">
    <property type="entry name" value="UPF0344"/>
</dbReference>
<gene>
    <name evidence="6" type="ORF">KM312_02775</name>
    <name evidence="7" type="ORF">SA87_03540</name>
</gene>
<dbReference type="Proteomes" id="UP000748108">
    <property type="component" value="Unassembled WGS sequence"/>
</dbReference>
<evidence type="ECO:0000256" key="1">
    <source>
        <dbReference type="ARBA" id="ARBA00022475"/>
    </source>
</evidence>
<accession>A0A132MZS6</accession>
<evidence type="ECO:0000256" key="4">
    <source>
        <dbReference type="ARBA" id="ARBA00023136"/>
    </source>
</evidence>
<proteinExistence type="predicted"/>
<dbReference type="AlphaFoldDB" id="A0A132MZS6"/>
<dbReference type="EMBL" id="JXBB01000034">
    <property type="protein sequence ID" value="OAR03913.1"/>
    <property type="molecule type" value="Genomic_DNA"/>
</dbReference>
<keyword evidence="4 5" id="KW-0472">Membrane</keyword>
<sequence>MPEAFRVALSVHMMWGGLLLFFVLAAIFRRVSVFVWLFRLAALLMVGSGLALLAMLHFPAVFVLKGLLGLGLIGAAEAVLGQLRRGERPPAVAWALVAVLFVVVPLLGYRPL</sequence>
<keyword evidence="2 5" id="KW-0812">Transmembrane</keyword>
<feature type="transmembrane region" description="Helical" evidence="5">
    <location>
        <begin position="6"/>
        <end position="27"/>
    </location>
</feature>
<organism evidence="7 8">
    <name type="scientific">Hydrogenibacillus schlegelii</name>
    <name type="common">Bacillus schlegelii</name>
    <dbReference type="NCBI Taxonomy" id="1484"/>
    <lineage>
        <taxon>Bacteria</taxon>
        <taxon>Bacillati</taxon>
        <taxon>Bacillota</taxon>
        <taxon>Bacilli</taxon>
        <taxon>Bacillales</taxon>
        <taxon>Bacillales Family X. Incertae Sedis</taxon>
        <taxon>Hydrogenibacillus</taxon>
    </lineage>
</organism>
<dbReference type="RefSeq" id="WP_066202211.1">
    <property type="nucleotide sequence ID" value="NZ_CBCSAS010000009.1"/>
</dbReference>
<protein>
    <submittedName>
        <fullName evidence="6">DUF1516 family protein</fullName>
    </submittedName>
</protein>
<keyword evidence="1" id="KW-1003">Cell membrane</keyword>
<comment type="caution">
    <text evidence="7">The sequence shown here is derived from an EMBL/GenBank/DDBJ whole genome shotgun (WGS) entry which is preliminary data.</text>
</comment>
<evidence type="ECO:0000313" key="7">
    <source>
        <dbReference type="EMBL" id="OAR03913.1"/>
    </source>
</evidence>
<reference evidence="6" key="2">
    <citation type="journal article" date="2021" name="Microbiology">
        <title>Metagenomic Analysis of the Microbial Community in the Underground Coal Fire Area (Kemerovo Region, Russia) Revealed Predominance of Thermophilic Members of the Phyla Deinococcus-thermus, Aquificae, and Firmicutes.</title>
        <authorList>
            <person name="Kadnikov V."/>
            <person name="Mardanov A.V."/>
            <person name="Beletsky A.V."/>
            <person name="Karnachuk O.V."/>
            <person name="Ravin N.V."/>
        </authorList>
    </citation>
    <scope>NUCLEOTIDE SEQUENCE</scope>
    <source>
        <strain evidence="6">RBS10-49</strain>
    </source>
</reference>
<evidence type="ECO:0000256" key="3">
    <source>
        <dbReference type="ARBA" id="ARBA00022989"/>
    </source>
</evidence>
<evidence type="ECO:0000256" key="5">
    <source>
        <dbReference type="SAM" id="Phobius"/>
    </source>
</evidence>
<dbReference type="Pfam" id="PF07457">
    <property type="entry name" value="DUF1516"/>
    <property type="match status" value="1"/>
</dbReference>
<name>A0A132MZS6_HYDSH</name>
<evidence type="ECO:0000313" key="6">
    <source>
        <dbReference type="EMBL" id="MBT9281580.1"/>
    </source>
</evidence>
<reference evidence="7 8" key="1">
    <citation type="submission" date="2015-09" db="EMBL/GenBank/DDBJ databases">
        <title>Draft genome sequence of Hydrogenibacillus schlegelii DSM 2000.</title>
        <authorList>
            <person name="Hemp J."/>
        </authorList>
    </citation>
    <scope>NUCLEOTIDE SEQUENCE [LARGE SCALE GENOMIC DNA]</scope>
    <source>
        <strain evidence="7 8">MA 48</strain>
    </source>
</reference>